<gene>
    <name evidence="1" type="ORF">PDJAM_G00076190</name>
</gene>
<protein>
    <submittedName>
        <fullName evidence="1">Uncharacterized protein</fullName>
    </submittedName>
</protein>
<evidence type="ECO:0000313" key="1">
    <source>
        <dbReference type="EMBL" id="MCJ8741914.1"/>
    </source>
</evidence>
<reference evidence="1" key="1">
    <citation type="submission" date="2020-02" db="EMBL/GenBank/DDBJ databases">
        <title>Genome sequencing of the panga catfish, Pangasius djambal.</title>
        <authorList>
            <person name="Wen M."/>
            <person name="Zahm M."/>
            <person name="Roques C."/>
            <person name="Cabau C."/>
            <person name="Klopp C."/>
            <person name="Donnadieu C."/>
            <person name="Jouanno E."/>
            <person name="Avarre J.-C."/>
            <person name="Campet M."/>
            <person name="Ha T."/>
            <person name="Dugue R."/>
            <person name="Lampietro C."/>
            <person name="Louis A."/>
            <person name="Herpin A."/>
            <person name="Echchiki A."/>
            <person name="Berthelot C."/>
            <person name="Parey E."/>
            <person name="Roest-Crollius H."/>
            <person name="Braasch I."/>
            <person name="Postlethwait J.H."/>
            <person name="Bobe J."/>
            <person name="Montfort J."/>
            <person name="Bouchez O."/>
            <person name="Begum T."/>
            <person name="Schartl M."/>
            <person name="Gustiano R."/>
            <person name="Guiguen Y."/>
        </authorList>
    </citation>
    <scope>NUCLEOTIDE SEQUENCE</scope>
    <source>
        <strain evidence="1">Pdj_M5554</strain>
    </source>
</reference>
<accession>A0ACC5Z212</accession>
<evidence type="ECO:0000313" key="2">
    <source>
        <dbReference type="Proteomes" id="UP000830395"/>
    </source>
</evidence>
<organism evidence="1 2">
    <name type="scientific">Pangasius djambal</name>
    <dbReference type="NCBI Taxonomy" id="1691987"/>
    <lineage>
        <taxon>Eukaryota</taxon>
        <taxon>Metazoa</taxon>
        <taxon>Chordata</taxon>
        <taxon>Craniata</taxon>
        <taxon>Vertebrata</taxon>
        <taxon>Euteleostomi</taxon>
        <taxon>Actinopterygii</taxon>
        <taxon>Neopterygii</taxon>
        <taxon>Teleostei</taxon>
        <taxon>Ostariophysi</taxon>
        <taxon>Siluriformes</taxon>
        <taxon>Pangasiidae</taxon>
        <taxon>Pangasius</taxon>
    </lineage>
</organism>
<name>A0ACC5Z212_9TELE</name>
<dbReference type="Proteomes" id="UP000830395">
    <property type="component" value="Chromosome 16"/>
</dbReference>
<dbReference type="EMBL" id="CM040990">
    <property type="protein sequence ID" value="MCJ8741914.1"/>
    <property type="molecule type" value="Genomic_DNA"/>
</dbReference>
<proteinExistence type="predicted"/>
<comment type="caution">
    <text evidence="1">The sequence shown here is derived from an EMBL/GenBank/DDBJ whole genome shotgun (WGS) entry which is preliminary data.</text>
</comment>
<sequence length="336" mass="39887">MSSVRKMSSDFTDFETNRRKHILLPMPPKDEKPTHSGRLLRKRWEAMKMQENIQLQIKECELSKCALLERKEKLKEKEQQLQHRIQTSSFLKHNEEQRCDAERKAGCNKELIKKKQVYLQELNEELNTLIAQQQQLRKQIETNCIYANYLDAVVQESKQFQETYELITHYETRKQIQEELLASIEKNQVEMAKSHDKLARVREEYFLTQVNYKTRINLLKSELEKAKQHVLNWEATWSEVQRSAKMKTYLQARINLATFNISKNLWKMGTDIPKPVKPEETIEVLDKIQEFIRDLNSTWEKVSKPDSERANPYTGEQINSSTKLRHKTKTKSNTNC</sequence>
<keyword evidence="2" id="KW-1185">Reference proteome</keyword>